<reference evidence="3" key="1">
    <citation type="submission" date="2016-11" db="EMBL/GenBank/DDBJ databases">
        <authorList>
            <person name="Varghese N."/>
            <person name="Submissions S."/>
        </authorList>
    </citation>
    <scope>NUCLEOTIDE SEQUENCE [LARGE SCALE GENOMIC DNA]</scope>
    <source>
        <strain evidence="3">USBA-503</strain>
    </source>
</reference>
<dbReference type="EMBL" id="FRAF01000003">
    <property type="protein sequence ID" value="SHJ75404.1"/>
    <property type="molecule type" value="Genomic_DNA"/>
</dbReference>
<evidence type="ECO:0000256" key="1">
    <source>
        <dbReference type="SAM" id="Phobius"/>
    </source>
</evidence>
<accession>A0A1M6LW25</accession>
<sequence length="73" mass="8673">MVILVIVRRRKTDRQKEKIQSVKQNQSITPVRFLEKWSLFRMNQFLMLHPQYLELLLIYAAGGIAPVFAEQSR</sequence>
<keyword evidence="1" id="KW-0472">Membrane</keyword>
<dbReference type="RefSeq" id="WP_072873007.1">
    <property type="nucleotide sequence ID" value="NZ_FRAF01000003.1"/>
</dbReference>
<organism evidence="2 3">
    <name type="scientific">Alicyclobacillus tolerans</name>
    <dbReference type="NCBI Taxonomy" id="90970"/>
    <lineage>
        <taxon>Bacteria</taxon>
        <taxon>Bacillati</taxon>
        <taxon>Bacillota</taxon>
        <taxon>Bacilli</taxon>
        <taxon>Bacillales</taxon>
        <taxon>Alicyclobacillaceae</taxon>
        <taxon>Alicyclobacillus</taxon>
    </lineage>
</organism>
<keyword evidence="3" id="KW-1185">Reference proteome</keyword>
<keyword evidence="1" id="KW-1133">Transmembrane helix</keyword>
<dbReference type="AlphaFoldDB" id="A0A1M6LW25"/>
<dbReference type="Proteomes" id="UP000184016">
    <property type="component" value="Unassembled WGS sequence"/>
</dbReference>
<proteinExistence type="predicted"/>
<keyword evidence="1" id="KW-0812">Transmembrane</keyword>
<evidence type="ECO:0000313" key="3">
    <source>
        <dbReference type="Proteomes" id="UP000184016"/>
    </source>
</evidence>
<protein>
    <submittedName>
        <fullName evidence="2">Uncharacterized protein</fullName>
    </submittedName>
</protein>
<evidence type="ECO:0000313" key="2">
    <source>
        <dbReference type="EMBL" id="SHJ75404.1"/>
    </source>
</evidence>
<name>A0A1M6LW25_9BACL</name>
<feature type="transmembrane region" description="Helical" evidence="1">
    <location>
        <begin position="52"/>
        <end position="69"/>
    </location>
</feature>
<gene>
    <name evidence="2" type="ORF">SAMN05443507_10397</name>
</gene>